<dbReference type="GO" id="GO:0016301">
    <property type="term" value="F:kinase activity"/>
    <property type="evidence" value="ECO:0007669"/>
    <property type="project" value="UniProtKB-KW"/>
</dbReference>
<keyword evidence="1" id="KW-0418">Kinase</keyword>
<dbReference type="PANTHER" id="PTHR37807:SF3">
    <property type="entry name" value="OS07G0160300 PROTEIN"/>
    <property type="match status" value="1"/>
</dbReference>
<accession>A0AAX2QNZ0</accession>
<keyword evidence="1" id="KW-0808">Transferase</keyword>
<sequence length="193" mass="20918">MVNDCCDRELLWFLVELLQNDEVTMLIILGGLPGSGKTTIARALAERLNAVHVRVDTIEQAIRASGIADDAGPAGYIAAYGVAGDNLTLGRIVIADSVNPLRITRSAWLSVAQAAGVPAAEVEVVCSDKAEHRKRAETRLTDVEDLVKPTWQETSERAYDEWHDAIVIDTASKTVDEALDELVSRLKSLPLNA</sequence>
<dbReference type="Gene3D" id="3.40.50.300">
    <property type="entry name" value="P-loop containing nucleotide triphosphate hydrolases"/>
    <property type="match status" value="1"/>
</dbReference>
<organism evidence="1 2">
    <name type="scientific">Rhizobium laguerreae</name>
    <dbReference type="NCBI Taxonomy" id="1076926"/>
    <lineage>
        <taxon>Bacteria</taxon>
        <taxon>Pseudomonadati</taxon>
        <taxon>Pseudomonadota</taxon>
        <taxon>Alphaproteobacteria</taxon>
        <taxon>Hyphomicrobiales</taxon>
        <taxon>Rhizobiaceae</taxon>
        <taxon>Rhizobium/Agrobacterium group</taxon>
        <taxon>Rhizobium</taxon>
    </lineage>
</organism>
<reference evidence="1 2" key="1">
    <citation type="submission" date="2019-03" db="EMBL/GenBank/DDBJ databases">
        <title>Genomic Encyclopedia of Type Strains, Phase IV (KMG-V): Genome sequencing to study the core and pangenomes of soil and plant-associated prokaryotes.</title>
        <authorList>
            <person name="Whitman W."/>
        </authorList>
    </citation>
    <scope>NUCLEOTIDE SEQUENCE [LARGE SCALE GENOMIC DNA]</scope>
    <source>
        <strain evidence="1 2">FB403</strain>
    </source>
</reference>
<evidence type="ECO:0000313" key="1">
    <source>
        <dbReference type="EMBL" id="TCU27154.1"/>
    </source>
</evidence>
<proteinExistence type="predicted"/>
<comment type="caution">
    <text evidence="1">The sequence shown here is derived from an EMBL/GenBank/DDBJ whole genome shotgun (WGS) entry which is preliminary data.</text>
</comment>
<dbReference type="InterPro" id="IPR027417">
    <property type="entry name" value="P-loop_NTPase"/>
</dbReference>
<gene>
    <name evidence="1" type="ORF">EV131_103184</name>
</gene>
<dbReference type="SUPFAM" id="SSF52540">
    <property type="entry name" value="P-loop containing nucleoside triphosphate hydrolases"/>
    <property type="match status" value="1"/>
</dbReference>
<name>A0AAX2QNZ0_9HYPH</name>
<dbReference type="EMBL" id="SMBI01000003">
    <property type="protein sequence ID" value="TCU27154.1"/>
    <property type="molecule type" value="Genomic_DNA"/>
</dbReference>
<dbReference type="PANTHER" id="PTHR37807">
    <property type="entry name" value="OS07G0160300 PROTEIN"/>
    <property type="match status" value="1"/>
</dbReference>
<protein>
    <submittedName>
        <fullName evidence="1">Kinase</fullName>
    </submittedName>
</protein>
<evidence type="ECO:0000313" key="2">
    <source>
        <dbReference type="Proteomes" id="UP000295021"/>
    </source>
</evidence>
<dbReference type="AlphaFoldDB" id="A0AAX2QNZ0"/>
<dbReference type="Pfam" id="PF13671">
    <property type="entry name" value="AAA_33"/>
    <property type="match status" value="1"/>
</dbReference>
<dbReference type="Proteomes" id="UP000295021">
    <property type="component" value="Unassembled WGS sequence"/>
</dbReference>